<dbReference type="Gene3D" id="2.30.31.20">
    <property type="entry name" value="Sporulation-specific cell division protein SsgB"/>
    <property type="match status" value="1"/>
</dbReference>
<evidence type="ECO:0000256" key="6">
    <source>
        <dbReference type="ARBA" id="ARBA00023306"/>
    </source>
</evidence>
<keyword evidence="6" id="KW-0131">Cell cycle</keyword>
<evidence type="ECO:0000313" key="9">
    <source>
        <dbReference type="Proteomes" id="UP000198614"/>
    </source>
</evidence>
<reference evidence="7 9" key="1">
    <citation type="submission" date="2016-10" db="EMBL/GenBank/DDBJ databases">
        <authorList>
            <person name="de Groot N.N."/>
        </authorList>
    </citation>
    <scope>NUCLEOTIDE SEQUENCE [LARGE SCALE GENOMIC DNA]</scope>
    <source>
        <strain evidence="7 9">CGMCC 4.1859</strain>
    </source>
</reference>
<dbReference type="InterPro" id="IPR006776">
    <property type="entry name" value="SsgB"/>
</dbReference>
<evidence type="ECO:0000256" key="5">
    <source>
        <dbReference type="ARBA" id="ARBA00023210"/>
    </source>
</evidence>
<dbReference type="OrthoDB" id="3853096at2"/>
<evidence type="ECO:0000256" key="3">
    <source>
        <dbReference type="ARBA" id="ARBA00022618"/>
    </source>
</evidence>
<proteinExistence type="inferred from homology"/>
<gene>
    <name evidence="8" type="ORF">OHN36_30155</name>
    <name evidence="7" type="ORF">SAMN05216260_102342</name>
</gene>
<dbReference type="GO" id="GO:0030428">
    <property type="term" value="C:cell septum"/>
    <property type="evidence" value="ECO:0007669"/>
    <property type="project" value="UniProtKB-SubCell"/>
</dbReference>
<organism evidence="7 9">
    <name type="scientific">Streptomyces griseoaurantiacus</name>
    <dbReference type="NCBI Taxonomy" id="68213"/>
    <lineage>
        <taxon>Bacteria</taxon>
        <taxon>Bacillati</taxon>
        <taxon>Actinomycetota</taxon>
        <taxon>Actinomycetes</taxon>
        <taxon>Kitasatosporales</taxon>
        <taxon>Streptomycetaceae</taxon>
        <taxon>Streptomyces</taxon>
        <taxon>Streptomyces aurantiacus group</taxon>
    </lineage>
</organism>
<evidence type="ECO:0000313" key="7">
    <source>
        <dbReference type="EMBL" id="SDE55202.1"/>
    </source>
</evidence>
<dbReference type="GO" id="GO:0030435">
    <property type="term" value="P:sporulation resulting in formation of a cellular spore"/>
    <property type="evidence" value="ECO:0007669"/>
    <property type="project" value="UniProtKB-KW"/>
</dbReference>
<dbReference type="EMBL" id="FNAX01000002">
    <property type="protein sequence ID" value="SDE55202.1"/>
    <property type="molecule type" value="Genomic_DNA"/>
</dbReference>
<evidence type="ECO:0000256" key="1">
    <source>
        <dbReference type="ARBA" id="ARBA00004431"/>
    </source>
</evidence>
<dbReference type="InterPro" id="IPR038658">
    <property type="entry name" value="SsgB_sf"/>
</dbReference>
<dbReference type="GO" id="GO:0000917">
    <property type="term" value="P:division septum assembly"/>
    <property type="evidence" value="ECO:0007669"/>
    <property type="project" value="UniProtKB-KW"/>
</dbReference>
<dbReference type="AlphaFoldDB" id="A0A1G7DUW0"/>
<name>A0A1G7DUW0_9ACTN</name>
<accession>A0A1G7DUW0</accession>
<keyword evidence="4" id="KW-0749">Sporulation</keyword>
<keyword evidence="3 7" id="KW-0132">Cell division</keyword>
<reference evidence="8" key="2">
    <citation type="submission" date="2022-10" db="EMBL/GenBank/DDBJ databases">
        <title>The complete genomes of actinobacterial strains from the NBC collection.</title>
        <authorList>
            <person name="Joergensen T.S."/>
            <person name="Alvarez Arevalo M."/>
            <person name="Sterndorff E.B."/>
            <person name="Faurdal D."/>
            <person name="Vuksanovic O."/>
            <person name="Mourched A.-S."/>
            <person name="Charusanti P."/>
            <person name="Shaw S."/>
            <person name="Blin K."/>
            <person name="Weber T."/>
        </authorList>
    </citation>
    <scope>NUCLEOTIDE SEQUENCE</scope>
    <source>
        <strain evidence="8">NBC_00489</strain>
    </source>
</reference>
<dbReference type="EMBL" id="CP108330">
    <property type="protein sequence ID" value="WUR41120.1"/>
    <property type="molecule type" value="Genomic_DNA"/>
</dbReference>
<protein>
    <submittedName>
        <fullName evidence="8">SsgA family sporulation/cell division regulator</fullName>
    </submittedName>
    <submittedName>
        <fullName evidence="7">Streptomyces sporulation and cell division protein, SsgA</fullName>
    </submittedName>
</protein>
<dbReference type="Proteomes" id="UP000198614">
    <property type="component" value="Unassembled WGS sequence"/>
</dbReference>
<evidence type="ECO:0000256" key="2">
    <source>
        <dbReference type="ARBA" id="ARBA00009323"/>
    </source>
</evidence>
<evidence type="ECO:0000313" key="8">
    <source>
        <dbReference type="EMBL" id="WUR41120.1"/>
    </source>
</evidence>
<dbReference type="Pfam" id="PF04686">
    <property type="entry name" value="SsgA"/>
    <property type="match status" value="1"/>
</dbReference>
<comment type="similarity">
    <text evidence="2">Belongs to the SsgA family.</text>
</comment>
<dbReference type="Proteomes" id="UP001432161">
    <property type="component" value="Chromosome"/>
</dbReference>
<sequence>MISSVHKTLVMELMSGMSGRFPVLTHLEYDATDPFAVTASFSHEGRLLAQWRLDRQMLAEGLLGPVGEGDVRLRPQSTGVWHELRLELFGDAHPDGGRHHAVILAWAPAVASFLEETYEVVELGSETVGVDDFLAEVIGNA</sequence>
<evidence type="ECO:0000256" key="4">
    <source>
        <dbReference type="ARBA" id="ARBA00022969"/>
    </source>
</evidence>
<keyword evidence="5" id="KW-0717">Septation</keyword>
<evidence type="ECO:0000313" key="10">
    <source>
        <dbReference type="Proteomes" id="UP001432161"/>
    </source>
</evidence>
<comment type="subcellular location">
    <subcellularLocation>
        <location evidence="1">Cell septum</location>
    </subcellularLocation>
</comment>
<keyword evidence="10" id="KW-1185">Reference proteome</keyword>